<dbReference type="Gene3D" id="1.10.357.10">
    <property type="entry name" value="Tetracycline Repressor, domain 2"/>
    <property type="match status" value="1"/>
</dbReference>
<dbReference type="SUPFAM" id="SSF48498">
    <property type="entry name" value="Tetracyclin repressor-like, C-terminal domain"/>
    <property type="match status" value="1"/>
</dbReference>
<organism evidence="6 7">
    <name type="scientific">Amycolatopsis xylanica</name>
    <dbReference type="NCBI Taxonomy" id="589385"/>
    <lineage>
        <taxon>Bacteria</taxon>
        <taxon>Bacillati</taxon>
        <taxon>Actinomycetota</taxon>
        <taxon>Actinomycetes</taxon>
        <taxon>Pseudonocardiales</taxon>
        <taxon>Pseudonocardiaceae</taxon>
        <taxon>Amycolatopsis</taxon>
    </lineage>
</organism>
<gene>
    <name evidence="6" type="ORF">SAMN05421504_103448</name>
</gene>
<protein>
    <submittedName>
        <fullName evidence="6">Regulatory protein, tetR family</fullName>
    </submittedName>
</protein>
<dbReference type="InterPro" id="IPR004111">
    <property type="entry name" value="Repressor_TetR_C"/>
</dbReference>
<dbReference type="STRING" id="589385.SAMN05421504_103448"/>
<evidence type="ECO:0000256" key="3">
    <source>
        <dbReference type="ARBA" id="ARBA00023163"/>
    </source>
</evidence>
<dbReference type="InterPro" id="IPR009057">
    <property type="entry name" value="Homeodomain-like_sf"/>
</dbReference>
<dbReference type="Proteomes" id="UP000199515">
    <property type="component" value="Unassembled WGS sequence"/>
</dbReference>
<dbReference type="PRINTS" id="PR00455">
    <property type="entry name" value="HTHTETR"/>
</dbReference>
<dbReference type="GO" id="GO:0003700">
    <property type="term" value="F:DNA-binding transcription factor activity"/>
    <property type="evidence" value="ECO:0007669"/>
    <property type="project" value="TreeGrafter"/>
</dbReference>
<dbReference type="GO" id="GO:0045892">
    <property type="term" value="P:negative regulation of DNA-templated transcription"/>
    <property type="evidence" value="ECO:0007669"/>
    <property type="project" value="InterPro"/>
</dbReference>
<dbReference type="PROSITE" id="PS50977">
    <property type="entry name" value="HTH_TETR_2"/>
    <property type="match status" value="1"/>
</dbReference>
<sequence>MTDDLPDQLRRLWGVPAESRLGRPAELDVARVVGAAVDLADRDGLPGVTLPKVAKELGVTPMSLYRYVGSKDELLELMRDFAIGPAPELSPDAGWREGLTLWAYAELEVYQRRPWLPQVPISGPPSGPNQIAWMESALRVLRDTGLAWPAKVGTLMLFSGYNRNHALLFQELGEDRLEEEQRYGMALMKLIDPERFPETAKLFASPTFQTPGDDYAFGLARLLDGTAAAIAQAL</sequence>
<keyword evidence="3" id="KW-0804">Transcription</keyword>
<dbReference type="AlphaFoldDB" id="A0A1H3DME3"/>
<dbReference type="OrthoDB" id="2570341at2"/>
<dbReference type="InterPro" id="IPR036271">
    <property type="entry name" value="Tet_transcr_reg_TetR-rel_C_sf"/>
</dbReference>
<keyword evidence="1" id="KW-0805">Transcription regulation</keyword>
<dbReference type="SUPFAM" id="SSF46689">
    <property type="entry name" value="Homeodomain-like"/>
    <property type="match status" value="1"/>
</dbReference>
<dbReference type="InterPro" id="IPR001647">
    <property type="entry name" value="HTH_TetR"/>
</dbReference>
<dbReference type="Gene3D" id="1.10.10.60">
    <property type="entry name" value="Homeodomain-like"/>
    <property type="match status" value="1"/>
</dbReference>
<feature type="DNA-binding region" description="H-T-H motif" evidence="4">
    <location>
        <begin position="49"/>
        <end position="68"/>
    </location>
</feature>
<dbReference type="Pfam" id="PF00440">
    <property type="entry name" value="TetR_N"/>
    <property type="match status" value="1"/>
</dbReference>
<accession>A0A1H3DME3</accession>
<dbReference type="GO" id="GO:0000976">
    <property type="term" value="F:transcription cis-regulatory region binding"/>
    <property type="evidence" value="ECO:0007669"/>
    <property type="project" value="TreeGrafter"/>
</dbReference>
<dbReference type="EMBL" id="FNON01000003">
    <property type="protein sequence ID" value="SDX67586.1"/>
    <property type="molecule type" value="Genomic_DNA"/>
</dbReference>
<feature type="domain" description="HTH tetR-type" evidence="5">
    <location>
        <begin position="26"/>
        <end position="86"/>
    </location>
</feature>
<reference evidence="6 7" key="1">
    <citation type="submission" date="2016-10" db="EMBL/GenBank/DDBJ databases">
        <authorList>
            <person name="de Groot N.N."/>
        </authorList>
    </citation>
    <scope>NUCLEOTIDE SEQUENCE [LARGE SCALE GENOMIC DNA]</scope>
    <source>
        <strain evidence="6 7">CPCC 202699</strain>
    </source>
</reference>
<proteinExistence type="predicted"/>
<dbReference type="PANTHER" id="PTHR30055:SF151">
    <property type="entry name" value="TRANSCRIPTIONAL REGULATORY PROTEIN"/>
    <property type="match status" value="1"/>
</dbReference>
<keyword evidence="2 4" id="KW-0238">DNA-binding</keyword>
<evidence type="ECO:0000259" key="5">
    <source>
        <dbReference type="PROSITE" id="PS50977"/>
    </source>
</evidence>
<evidence type="ECO:0000256" key="2">
    <source>
        <dbReference type="ARBA" id="ARBA00023125"/>
    </source>
</evidence>
<dbReference type="InterPro" id="IPR050109">
    <property type="entry name" value="HTH-type_TetR-like_transc_reg"/>
</dbReference>
<evidence type="ECO:0000256" key="4">
    <source>
        <dbReference type="PROSITE-ProRule" id="PRU00335"/>
    </source>
</evidence>
<dbReference type="RefSeq" id="WP_091289521.1">
    <property type="nucleotide sequence ID" value="NZ_FNON01000003.1"/>
</dbReference>
<dbReference type="Pfam" id="PF02909">
    <property type="entry name" value="TetR_C_1"/>
    <property type="match status" value="1"/>
</dbReference>
<evidence type="ECO:0000313" key="6">
    <source>
        <dbReference type="EMBL" id="SDX67586.1"/>
    </source>
</evidence>
<keyword evidence="7" id="KW-1185">Reference proteome</keyword>
<evidence type="ECO:0000313" key="7">
    <source>
        <dbReference type="Proteomes" id="UP000199515"/>
    </source>
</evidence>
<name>A0A1H3DME3_9PSEU</name>
<evidence type="ECO:0000256" key="1">
    <source>
        <dbReference type="ARBA" id="ARBA00023015"/>
    </source>
</evidence>
<dbReference type="PANTHER" id="PTHR30055">
    <property type="entry name" value="HTH-TYPE TRANSCRIPTIONAL REGULATOR RUTR"/>
    <property type="match status" value="1"/>
</dbReference>